<dbReference type="RefSeq" id="WP_120602782.1">
    <property type="nucleotide sequence ID" value="NZ_RAWE01000034.1"/>
</dbReference>
<comment type="caution">
    <text evidence="2">The sequence shown here is derived from an EMBL/GenBank/DDBJ whole genome shotgun (WGS) entry which is preliminary data.</text>
</comment>
<gene>
    <name evidence="2" type="ORF">D7X32_12640</name>
</gene>
<dbReference type="OrthoDB" id="5525773at2"/>
<accession>A0A3A8K741</accession>
<protein>
    <submittedName>
        <fullName evidence="2">Uncharacterized protein</fullName>
    </submittedName>
</protein>
<evidence type="ECO:0000313" key="3">
    <source>
        <dbReference type="Proteomes" id="UP000268313"/>
    </source>
</evidence>
<sequence>MSRIVWSVGGTGVVLSCLAVAWLHRPLEAAVEPVPAAPTVSQRAPVPPQRTGAALPPITPVRESAPSAREPETILSPEVFLDTALKAKGPPQPELRGRARRVLPDTRVRLVRALRADHPDPRARRDAVLAELTASGDSVEPWTQDARAALDTWHARIDQDVRPVQVEPPHCYTAGCVTRVTFPDEASFRDAWERTSRLSPSAHGAHLQLPPEHLPSGEVRVPWLVLRPDRS</sequence>
<name>A0A3A8K741_9BACT</name>
<proteinExistence type="predicted"/>
<evidence type="ECO:0000256" key="1">
    <source>
        <dbReference type="SAM" id="MobiDB-lite"/>
    </source>
</evidence>
<dbReference type="EMBL" id="RAWE01000034">
    <property type="protein sequence ID" value="RKH03963.1"/>
    <property type="molecule type" value="Genomic_DNA"/>
</dbReference>
<organism evidence="2 3">
    <name type="scientific">Corallococcus carmarthensis</name>
    <dbReference type="NCBI Taxonomy" id="2316728"/>
    <lineage>
        <taxon>Bacteria</taxon>
        <taxon>Pseudomonadati</taxon>
        <taxon>Myxococcota</taxon>
        <taxon>Myxococcia</taxon>
        <taxon>Myxococcales</taxon>
        <taxon>Cystobacterineae</taxon>
        <taxon>Myxococcaceae</taxon>
        <taxon>Corallococcus</taxon>
    </lineage>
</organism>
<feature type="region of interest" description="Disordered" evidence="1">
    <location>
        <begin position="39"/>
        <end position="70"/>
    </location>
</feature>
<dbReference type="Proteomes" id="UP000268313">
    <property type="component" value="Unassembled WGS sequence"/>
</dbReference>
<dbReference type="AlphaFoldDB" id="A0A3A8K741"/>
<reference evidence="3" key="1">
    <citation type="submission" date="2018-09" db="EMBL/GenBank/DDBJ databases">
        <authorList>
            <person name="Livingstone P.G."/>
            <person name="Whitworth D.E."/>
        </authorList>
    </citation>
    <scope>NUCLEOTIDE SEQUENCE [LARGE SCALE GENOMIC DNA]</scope>
    <source>
        <strain evidence="3">CA043D</strain>
    </source>
</reference>
<dbReference type="PROSITE" id="PS51257">
    <property type="entry name" value="PROKAR_LIPOPROTEIN"/>
    <property type="match status" value="1"/>
</dbReference>
<keyword evidence="3" id="KW-1185">Reference proteome</keyword>
<evidence type="ECO:0000313" key="2">
    <source>
        <dbReference type="EMBL" id="RKH03963.1"/>
    </source>
</evidence>